<comment type="caution">
    <text evidence="1">The sequence shown here is derived from an EMBL/GenBank/DDBJ whole genome shotgun (WGS) entry which is preliminary data.</text>
</comment>
<evidence type="ECO:0000313" key="1">
    <source>
        <dbReference type="EMBL" id="MDI1437429.1"/>
    </source>
</evidence>
<dbReference type="InterPro" id="IPR012489">
    <property type="entry name" value="NucleaseA_inhib-like"/>
</dbReference>
<dbReference type="Proteomes" id="UP001160301">
    <property type="component" value="Unassembled WGS sequence"/>
</dbReference>
<keyword evidence="2" id="KW-1185">Reference proteome</keyword>
<protein>
    <submittedName>
        <fullName evidence="1">Nuclease A inhibitor family protein</fullName>
    </submittedName>
</protein>
<dbReference type="InterPro" id="IPR036587">
    <property type="entry name" value="NucleaseA_inhib-like_sf"/>
</dbReference>
<dbReference type="Pfam" id="PF07924">
    <property type="entry name" value="NuiA"/>
    <property type="match status" value="1"/>
</dbReference>
<reference evidence="1 2" key="1">
    <citation type="submission" date="2023-04" db="EMBL/GenBank/DDBJ databases">
        <title>The genome sequence of Polyangium sorediatum DSM14670.</title>
        <authorList>
            <person name="Zhang X."/>
        </authorList>
    </citation>
    <scope>NUCLEOTIDE SEQUENCE [LARGE SCALE GENOMIC DNA]</scope>
    <source>
        <strain evidence="1 2">DSM 14670</strain>
    </source>
</reference>
<dbReference type="RefSeq" id="WP_284721952.1">
    <property type="nucleotide sequence ID" value="NZ_JARZHI010000125.1"/>
</dbReference>
<dbReference type="EMBL" id="JARZHI010000125">
    <property type="protein sequence ID" value="MDI1437429.1"/>
    <property type="molecule type" value="Genomic_DNA"/>
</dbReference>
<accession>A0ABT6P9Y4</accession>
<dbReference type="Gene3D" id="3.40.1460.10">
    <property type="entry name" value="Nuclease A inhibitor-like"/>
    <property type="match status" value="1"/>
</dbReference>
<evidence type="ECO:0000313" key="2">
    <source>
        <dbReference type="Proteomes" id="UP001160301"/>
    </source>
</evidence>
<organism evidence="1 2">
    <name type="scientific">Polyangium sorediatum</name>
    <dbReference type="NCBI Taxonomy" id="889274"/>
    <lineage>
        <taxon>Bacteria</taxon>
        <taxon>Pseudomonadati</taxon>
        <taxon>Myxococcota</taxon>
        <taxon>Polyangia</taxon>
        <taxon>Polyangiales</taxon>
        <taxon>Polyangiaceae</taxon>
        <taxon>Polyangium</taxon>
    </lineage>
</organism>
<sequence length="141" mass="15368">MRASNAADTEEPREMLGEDVEPLMQSIEEAAAGLLFPSESDFPIEAYRFGAEEPTPSVVLHARGLPPDTPVEETSLASFFEGLVEGDDDGSGRFRALVDLLQRELAELRVYRVGKVDIDALVLGRHPSGVWLGVTTKLVET</sequence>
<proteinExistence type="predicted"/>
<gene>
    <name evidence="1" type="ORF">QHF89_48420</name>
</gene>
<name>A0ABT6P9Y4_9BACT</name>
<dbReference type="SUPFAM" id="SSF82602">
    <property type="entry name" value="Nuclease A inhibitor (NuiA)"/>
    <property type="match status" value="1"/>
</dbReference>